<proteinExistence type="predicted"/>
<keyword evidence="2" id="KW-1185">Reference proteome</keyword>
<evidence type="ECO:0008006" key="3">
    <source>
        <dbReference type="Google" id="ProtNLM"/>
    </source>
</evidence>
<dbReference type="SUPFAM" id="SSF81383">
    <property type="entry name" value="F-box domain"/>
    <property type="match status" value="1"/>
</dbReference>
<organism evidence="1 2">
    <name type="scientific">Lepidopterella palustris CBS 459.81</name>
    <dbReference type="NCBI Taxonomy" id="1314670"/>
    <lineage>
        <taxon>Eukaryota</taxon>
        <taxon>Fungi</taxon>
        <taxon>Dikarya</taxon>
        <taxon>Ascomycota</taxon>
        <taxon>Pezizomycotina</taxon>
        <taxon>Dothideomycetes</taxon>
        <taxon>Pleosporomycetidae</taxon>
        <taxon>Mytilinidiales</taxon>
        <taxon>Argynnaceae</taxon>
        <taxon>Lepidopterella</taxon>
    </lineage>
</organism>
<evidence type="ECO:0000313" key="1">
    <source>
        <dbReference type="EMBL" id="OCK79086.1"/>
    </source>
</evidence>
<accession>A0A8E2E816</accession>
<reference evidence="1 2" key="1">
    <citation type="journal article" date="2016" name="Nat. Commun.">
        <title>Ectomycorrhizal ecology is imprinted in the genome of the dominant symbiotic fungus Cenococcum geophilum.</title>
        <authorList>
            <consortium name="DOE Joint Genome Institute"/>
            <person name="Peter M."/>
            <person name="Kohler A."/>
            <person name="Ohm R.A."/>
            <person name="Kuo A."/>
            <person name="Krutzmann J."/>
            <person name="Morin E."/>
            <person name="Arend M."/>
            <person name="Barry K.W."/>
            <person name="Binder M."/>
            <person name="Choi C."/>
            <person name="Clum A."/>
            <person name="Copeland A."/>
            <person name="Grisel N."/>
            <person name="Haridas S."/>
            <person name="Kipfer T."/>
            <person name="LaButti K."/>
            <person name="Lindquist E."/>
            <person name="Lipzen A."/>
            <person name="Maire R."/>
            <person name="Meier B."/>
            <person name="Mihaltcheva S."/>
            <person name="Molinier V."/>
            <person name="Murat C."/>
            <person name="Poggeler S."/>
            <person name="Quandt C.A."/>
            <person name="Sperisen C."/>
            <person name="Tritt A."/>
            <person name="Tisserant E."/>
            <person name="Crous P.W."/>
            <person name="Henrissat B."/>
            <person name="Nehls U."/>
            <person name="Egli S."/>
            <person name="Spatafora J.W."/>
            <person name="Grigoriev I.V."/>
            <person name="Martin F.M."/>
        </authorList>
    </citation>
    <scope>NUCLEOTIDE SEQUENCE [LARGE SCALE GENOMIC DNA]</scope>
    <source>
        <strain evidence="1 2">CBS 459.81</strain>
    </source>
</reference>
<name>A0A8E2E816_9PEZI</name>
<protein>
    <recommendedName>
        <fullName evidence="3">F-box domain-containing protein</fullName>
    </recommendedName>
</protein>
<evidence type="ECO:0000313" key="2">
    <source>
        <dbReference type="Proteomes" id="UP000250266"/>
    </source>
</evidence>
<dbReference type="EMBL" id="KV745024">
    <property type="protein sequence ID" value="OCK79086.1"/>
    <property type="molecule type" value="Genomic_DNA"/>
</dbReference>
<dbReference type="AlphaFoldDB" id="A0A8E2E816"/>
<dbReference type="InterPro" id="IPR036047">
    <property type="entry name" value="F-box-like_dom_sf"/>
</dbReference>
<dbReference type="OrthoDB" id="3800738at2759"/>
<sequence length="265" mass="30471">MTIPSPAISTVLETTELLELILSHLPLPDLLRANRINKTFFSTIKFSPKIQSLLFFRPTPRTAAPEPHYEINPLLTSVFPGWLAPMPPAPDEDWDLVHNCLSKPPAPNDTSTTARFLRCKWNWRPDAFARADASWRRMFVTQPPVKQFSVEVRSCGEGGESVQQGALRFDGEDDGLRMGMLYDYLEKNCLRQTYFRPRFCIWIGYESEPITTRTLNLELSCFFHCTSQAEEMLPGFRSDGFEDVQIEMTEKSMSWDENQFVDLFA</sequence>
<gene>
    <name evidence="1" type="ORF">K432DRAFT_300641</name>
</gene>
<dbReference type="Proteomes" id="UP000250266">
    <property type="component" value="Unassembled WGS sequence"/>
</dbReference>